<keyword evidence="5" id="KW-1185">Reference proteome</keyword>
<dbReference type="RefSeq" id="XP_034238506.1">
    <property type="nucleotide sequence ID" value="XM_034382615.1"/>
</dbReference>
<feature type="compositionally biased region" description="Basic and acidic residues" evidence="3">
    <location>
        <begin position="333"/>
        <end position="343"/>
    </location>
</feature>
<dbReference type="GeneID" id="117643625"/>
<dbReference type="FunCoup" id="A0A6P8YNR5">
    <property type="interactions" value="483"/>
</dbReference>
<dbReference type="KEGG" id="tpal:117643625"/>
<comment type="subcellular location">
    <subcellularLocation>
        <location evidence="1">Mitochondrion</location>
    </subcellularLocation>
</comment>
<feature type="compositionally biased region" description="Low complexity" evidence="3">
    <location>
        <begin position="344"/>
        <end position="356"/>
    </location>
</feature>
<evidence type="ECO:0000256" key="4">
    <source>
        <dbReference type="SAM" id="SignalP"/>
    </source>
</evidence>
<dbReference type="InParanoid" id="A0A6P8YNR5"/>
<accession>A0A6P8YNR5</accession>
<evidence type="ECO:0000256" key="1">
    <source>
        <dbReference type="ARBA" id="ARBA00004173"/>
    </source>
</evidence>
<feature type="signal peptide" evidence="4">
    <location>
        <begin position="1"/>
        <end position="20"/>
    </location>
</feature>
<evidence type="ECO:0000313" key="6">
    <source>
        <dbReference type="RefSeq" id="XP_034238506.1"/>
    </source>
</evidence>
<dbReference type="Proteomes" id="UP000515158">
    <property type="component" value="Unplaced"/>
</dbReference>
<dbReference type="OrthoDB" id="19830at2759"/>
<feature type="chain" id="PRO_5028350381" evidence="4">
    <location>
        <begin position="21"/>
        <end position="516"/>
    </location>
</feature>
<dbReference type="InterPro" id="IPR034913">
    <property type="entry name" value="mS27/PTCD2"/>
</dbReference>
<protein>
    <submittedName>
        <fullName evidence="6">28S ribosomal protein S27, mitochondrial-like</fullName>
    </submittedName>
</protein>
<dbReference type="PANTHER" id="PTHR21393:SF0">
    <property type="entry name" value="SMALL RIBOSOMAL SUBUNIT PROTEIN MS27"/>
    <property type="match status" value="1"/>
</dbReference>
<dbReference type="InterPro" id="IPR019266">
    <property type="entry name" value="Ribosomal_mS27"/>
</dbReference>
<evidence type="ECO:0000256" key="3">
    <source>
        <dbReference type="SAM" id="MobiDB-lite"/>
    </source>
</evidence>
<gene>
    <name evidence="6" type="primary">LOC117643625</name>
</gene>
<name>A0A6P8YNR5_THRPL</name>
<keyword evidence="2" id="KW-0175">Coiled coil</keyword>
<reference evidence="6" key="1">
    <citation type="submission" date="2025-08" db="UniProtKB">
        <authorList>
            <consortium name="RefSeq"/>
        </authorList>
    </citation>
    <scope>IDENTIFICATION</scope>
    <source>
        <tissue evidence="6">Total insect</tissue>
    </source>
</reference>
<feature type="region of interest" description="Disordered" evidence="3">
    <location>
        <begin position="333"/>
        <end position="367"/>
    </location>
</feature>
<organism evidence="6">
    <name type="scientific">Thrips palmi</name>
    <name type="common">Melon thrips</name>
    <dbReference type="NCBI Taxonomy" id="161013"/>
    <lineage>
        <taxon>Eukaryota</taxon>
        <taxon>Metazoa</taxon>
        <taxon>Ecdysozoa</taxon>
        <taxon>Arthropoda</taxon>
        <taxon>Hexapoda</taxon>
        <taxon>Insecta</taxon>
        <taxon>Pterygota</taxon>
        <taxon>Neoptera</taxon>
        <taxon>Paraneoptera</taxon>
        <taxon>Thysanoptera</taxon>
        <taxon>Terebrantia</taxon>
        <taxon>Thripoidea</taxon>
        <taxon>Thripidae</taxon>
        <taxon>Thrips</taxon>
    </lineage>
</organism>
<dbReference type="Pfam" id="PF10037">
    <property type="entry name" value="MRP-S27"/>
    <property type="match status" value="1"/>
</dbReference>
<evidence type="ECO:0000313" key="5">
    <source>
        <dbReference type="Proteomes" id="UP000515158"/>
    </source>
</evidence>
<sequence>MRNTGCVCLIFLFLSRCSLRYSPFSVLKQYLETMSRLGFVSSKCFTLARQPLFSTVKRTFLSEAYQCRDAWEKRLESPILKKVNVTTLYQEIDLQYSETGSVSSLDADIFINANTKDGFMEDIEDVLIKLRRCPDTSNTFPSTHHGAIRLLLDAGKTEKILHTISDRLKFGVFPDYYCLNLLMDTFLKQGKFAAAARVGVTQMIQEDWSNQLTNCLSMYSCHMFLRNQDQVWYSDEEKTLMTPAPEPKDVVKIRIKFIRNPYFDDHFDLQDPLVLVGKTLWMFCPKINGSEQLTTSYKLLGLTLHQKWDQVMDLAKKLADSKKPIHREAIDIARKSLEPKPQPEESATEASKSAKPAKPDPAKEAKEAALKAELEVKQKVSDVLGGLEASAISEDMLAEVSSLVKEAVKLQESKLIEEQKELYTSWDKERVLALRKHQEEVMKEEALRRIDQQKLELVEKEREIFFFDNQDKLDLMIEKNEEIFKEIEEKEKFTKEIQAAKDAEYIPPDVKKKFQQ</sequence>
<feature type="compositionally biased region" description="Basic and acidic residues" evidence="3">
    <location>
        <begin position="357"/>
        <end position="367"/>
    </location>
</feature>
<proteinExistence type="predicted"/>
<dbReference type="PANTHER" id="PTHR21393">
    <property type="entry name" value="MITOCHONDRIAL 28S RIBOSOMAL PROTEIN S27"/>
    <property type="match status" value="1"/>
</dbReference>
<dbReference type="AlphaFoldDB" id="A0A6P8YNR5"/>
<evidence type="ECO:0000256" key="2">
    <source>
        <dbReference type="SAM" id="Coils"/>
    </source>
</evidence>
<feature type="coiled-coil region" evidence="2">
    <location>
        <begin position="436"/>
        <end position="463"/>
    </location>
</feature>
<dbReference type="GO" id="GO:0005739">
    <property type="term" value="C:mitochondrion"/>
    <property type="evidence" value="ECO:0007669"/>
    <property type="project" value="UniProtKB-SubCell"/>
</dbReference>
<keyword evidence="4" id="KW-0732">Signal</keyword>